<feature type="transmembrane region" description="Helical" evidence="2">
    <location>
        <begin position="226"/>
        <end position="247"/>
    </location>
</feature>
<organism evidence="3 4">
    <name type="scientific">candidate division KSB3 bacterium</name>
    <dbReference type="NCBI Taxonomy" id="2044937"/>
    <lineage>
        <taxon>Bacteria</taxon>
        <taxon>candidate division KSB3</taxon>
    </lineage>
</organism>
<proteinExistence type="predicted"/>
<feature type="transmembrane region" description="Helical" evidence="2">
    <location>
        <begin position="94"/>
        <end position="116"/>
    </location>
</feature>
<protein>
    <submittedName>
        <fullName evidence="3">Uncharacterized protein</fullName>
    </submittedName>
</protein>
<dbReference type="Proteomes" id="UP000229740">
    <property type="component" value="Unassembled WGS sequence"/>
</dbReference>
<reference evidence="3 4" key="1">
    <citation type="submission" date="2017-10" db="EMBL/GenBank/DDBJ databases">
        <title>Novel microbial diversity and functional potential in the marine mammal oral microbiome.</title>
        <authorList>
            <person name="Dudek N.K."/>
            <person name="Sun C.L."/>
            <person name="Burstein D."/>
            <person name="Kantor R.S."/>
            <person name="Aliaga Goltsman D.S."/>
            <person name="Bik E.M."/>
            <person name="Thomas B.C."/>
            <person name="Banfield J.F."/>
            <person name="Relman D.A."/>
        </authorList>
    </citation>
    <scope>NUCLEOTIDE SEQUENCE [LARGE SCALE GENOMIC DNA]</scope>
    <source>
        <strain evidence="3">DOLZORAL124_49_17</strain>
    </source>
</reference>
<feature type="coiled-coil region" evidence="1">
    <location>
        <begin position="298"/>
        <end position="325"/>
    </location>
</feature>
<gene>
    <name evidence="3" type="ORF">CSB45_02850</name>
</gene>
<keyword evidence="2" id="KW-1133">Transmembrane helix</keyword>
<accession>A0A2G6E8S3</accession>
<evidence type="ECO:0000256" key="2">
    <source>
        <dbReference type="SAM" id="Phobius"/>
    </source>
</evidence>
<name>A0A2G6E8S3_9BACT</name>
<keyword evidence="1" id="KW-0175">Coiled coil</keyword>
<keyword evidence="2" id="KW-0812">Transmembrane</keyword>
<keyword evidence="2" id="KW-0472">Membrane</keyword>
<evidence type="ECO:0000313" key="3">
    <source>
        <dbReference type="EMBL" id="PID58499.1"/>
    </source>
</evidence>
<feature type="transmembrane region" description="Helical" evidence="2">
    <location>
        <begin position="145"/>
        <end position="164"/>
    </location>
</feature>
<sequence>MPDNGGKIMINRQVMKSVACVVFVSYVSVFNAECIQAAELKLLPEHWLLTAQAGDTTAVIDSVAGKEAQQAVYSSKIQRLEANINRKRGTRNTLMTVTVSSGLIGVGVALGASSIYDEVNNIETSNPKIQSDIDSALKALDLAQGVGWGIAGLGAISLLGYALYSSSISGDQQKVDMLYSQKIELNTRRGEFSEYLPEYLQENEVAKKIWNDIADSKKSAGRSRSWAGTFSRLSIGSILSGGFLFGLSSLTNEVVKQIEVSEGTSEAETRENALDAADRLQTAGIVLFGTGAVCGLSSYFFRRQAKKKEQNIESLEEQILQVAGRLDIQPKQDGFMLSYSYRFK</sequence>
<feature type="transmembrane region" description="Helical" evidence="2">
    <location>
        <begin position="280"/>
        <end position="301"/>
    </location>
</feature>
<comment type="caution">
    <text evidence="3">The sequence shown here is derived from an EMBL/GenBank/DDBJ whole genome shotgun (WGS) entry which is preliminary data.</text>
</comment>
<evidence type="ECO:0000256" key="1">
    <source>
        <dbReference type="SAM" id="Coils"/>
    </source>
</evidence>
<evidence type="ECO:0000313" key="4">
    <source>
        <dbReference type="Proteomes" id="UP000229740"/>
    </source>
</evidence>
<dbReference type="AlphaFoldDB" id="A0A2G6E8S3"/>
<dbReference type="EMBL" id="PDPS01000022">
    <property type="protein sequence ID" value="PID58499.1"/>
    <property type="molecule type" value="Genomic_DNA"/>
</dbReference>